<organism evidence="5">
    <name type="scientific">Daphnia lumholtzi</name>
    <dbReference type="NCBI Taxonomy" id="42856"/>
    <lineage>
        <taxon>Eukaryota</taxon>
        <taxon>Metazoa</taxon>
        <taxon>Ecdysozoa</taxon>
        <taxon>Arthropoda</taxon>
        <taxon>Crustacea</taxon>
        <taxon>Branchiopoda</taxon>
        <taxon>Diplostraca</taxon>
        <taxon>Cladocera</taxon>
        <taxon>Anomopoda</taxon>
        <taxon>Daphniidae</taxon>
        <taxon>Daphnia</taxon>
    </lineage>
</organism>
<dbReference type="SUPFAM" id="SSF56808">
    <property type="entry name" value="Ribosomal protein L1"/>
    <property type="match status" value="1"/>
</dbReference>
<comment type="similarity">
    <text evidence="1">Belongs to the universal ribosomal protein uL1 family.</text>
</comment>
<accession>A0A4Y7MA72</accession>
<dbReference type="EMBL" id="LR008689">
    <property type="protein sequence ID" value="SVE78308.1"/>
    <property type="molecule type" value="mRNA"/>
</dbReference>
<dbReference type="PANTHER" id="PTHR36427">
    <property type="entry name" value="54S RIBOSOMAL PROTEIN L1, MITOCHONDRIAL"/>
    <property type="match status" value="1"/>
</dbReference>
<dbReference type="Pfam" id="PF00687">
    <property type="entry name" value="Ribosomal_L1"/>
    <property type="match status" value="1"/>
</dbReference>
<evidence type="ECO:0000256" key="4">
    <source>
        <dbReference type="SAM" id="MobiDB-lite"/>
    </source>
</evidence>
<feature type="region of interest" description="Disordered" evidence="4">
    <location>
        <begin position="353"/>
        <end position="388"/>
    </location>
</feature>
<dbReference type="AlphaFoldDB" id="A0A4Y7MA72"/>
<keyword evidence="3" id="KW-0687">Ribonucleoprotein</keyword>
<proteinExistence type="evidence at transcript level"/>
<protein>
    <submittedName>
        <fullName evidence="5">EOG090X089S</fullName>
    </submittedName>
</protein>
<dbReference type="GO" id="GO:1990904">
    <property type="term" value="C:ribonucleoprotein complex"/>
    <property type="evidence" value="ECO:0007669"/>
    <property type="project" value="UniProtKB-KW"/>
</dbReference>
<dbReference type="GO" id="GO:0005840">
    <property type="term" value="C:ribosome"/>
    <property type="evidence" value="ECO:0007669"/>
    <property type="project" value="UniProtKB-KW"/>
</dbReference>
<dbReference type="Gene3D" id="3.30.190.20">
    <property type="match status" value="1"/>
</dbReference>
<reference evidence="5" key="1">
    <citation type="submission" date="2018-08" db="EMBL/GenBank/DDBJ databases">
        <authorList>
            <person name="Cornetti L."/>
        </authorList>
    </citation>
    <scope>NUCLEOTIDE SEQUENCE</scope>
    <source>
        <strain evidence="5">US-MO</strain>
    </source>
</reference>
<dbReference type="InterPro" id="IPR023674">
    <property type="entry name" value="Ribosomal_uL1-like"/>
</dbReference>
<sequence>MVSVSSYKFGTLQDNLAQIASVHIGNRCQQQQRLICSLTPVGSSLLVSRVPLLNQQRYAARKGTRERKGLKKIKAEIAKKEEFVPYKVKLAKLHVPEGPRRLVEINKPEVVDDVYFTKHFMTVPISLADAVQFHRETNHPTVYDSPEALITMKVELNMQLEKKNRYLDNFSRILLLPHSFEYQPVRKVLAFCKTQETQEDATKAGADAVGGLDLIKRIQSGEVPLSDYDYFVAHTNMIAEILSLRGLLKRKLPNIKNGSVGVDMPKMIQIFSRGIEFASTRDAYELDYGLVEVPFGRLTMPMEELEANFSAILKDIESCRPRTSRSFITRCYVLSPPSPEYFVVKTEAYIKNKAEDTSSSSSSDDESDNENEKPDEEEGQNRAQAAKQ</sequence>
<feature type="compositionally biased region" description="Acidic residues" evidence="4">
    <location>
        <begin position="363"/>
        <end position="378"/>
    </location>
</feature>
<keyword evidence="2" id="KW-0689">Ribosomal protein</keyword>
<dbReference type="PANTHER" id="PTHR36427:SF3">
    <property type="entry name" value="LARGE RIBOSOMAL SUBUNIT PROTEIN UL1M"/>
    <property type="match status" value="1"/>
</dbReference>
<dbReference type="InterPro" id="IPR016095">
    <property type="entry name" value="Ribosomal_uL1_3-a/b-sand"/>
</dbReference>
<evidence type="ECO:0000256" key="3">
    <source>
        <dbReference type="ARBA" id="ARBA00023274"/>
    </source>
</evidence>
<evidence type="ECO:0000256" key="2">
    <source>
        <dbReference type="ARBA" id="ARBA00022980"/>
    </source>
</evidence>
<name>A0A4Y7MA72_9CRUS</name>
<dbReference type="InterPro" id="IPR028364">
    <property type="entry name" value="Ribosomal_uL1/biogenesis"/>
</dbReference>
<gene>
    <name evidence="5" type="primary">EOG090X089S</name>
</gene>
<evidence type="ECO:0000256" key="1">
    <source>
        <dbReference type="ARBA" id="ARBA00010531"/>
    </source>
</evidence>
<dbReference type="Gene3D" id="3.40.50.790">
    <property type="match status" value="1"/>
</dbReference>
<evidence type="ECO:0000313" key="5">
    <source>
        <dbReference type="EMBL" id="SVE78308.1"/>
    </source>
</evidence>